<evidence type="ECO:0000313" key="2">
    <source>
        <dbReference type="EMBL" id="MBG3877751.1"/>
    </source>
</evidence>
<protein>
    <submittedName>
        <fullName evidence="2">Molecular chaperone DnaJ</fullName>
    </submittedName>
</protein>
<keyword evidence="3" id="KW-1185">Reference proteome</keyword>
<comment type="caution">
    <text evidence="2">The sequence shown here is derived from an EMBL/GenBank/DDBJ whole genome shotgun (WGS) entry which is preliminary data.</text>
</comment>
<proteinExistence type="predicted"/>
<feature type="compositionally biased region" description="Low complexity" evidence="1">
    <location>
        <begin position="1"/>
        <end position="17"/>
    </location>
</feature>
<feature type="non-terminal residue" evidence="2">
    <location>
        <position position="1"/>
    </location>
</feature>
<organism evidence="2 3">
    <name type="scientific">Nitratidesulfovibrio oxamicus</name>
    <dbReference type="NCBI Taxonomy" id="32016"/>
    <lineage>
        <taxon>Bacteria</taxon>
        <taxon>Pseudomonadati</taxon>
        <taxon>Thermodesulfobacteriota</taxon>
        <taxon>Desulfovibrionia</taxon>
        <taxon>Desulfovibrionales</taxon>
        <taxon>Desulfovibrionaceae</taxon>
        <taxon>Nitratidesulfovibrio</taxon>
    </lineage>
</organism>
<dbReference type="EMBL" id="VRYY01000365">
    <property type="protein sequence ID" value="MBG3877751.1"/>
    <property type="molecule type" value="Genomic_DNA"/>
</dbReference>
<evidence type="ECO:0000256" key="1">
    <source>
        <dbReference type="SAM" id="MobiDB-lite"/>
    </source>
</evidence>
<reference evidence="2 3" key="1">
    <citation type="submission" date="2019-08" db="EMBL/GenBank/DDBJ databases">
        <authorList>
            <person name="Luo N."/>
        </authorList>
    </citation>
    <scope>NUCLEOTIDE SEQUENCE [LARGE SCALE GENOMIC DNA]</scope>
    <source>
        <strain evidence="2 3">NCIMB 9442</strain>
    </source>
</reference>
<feature type="region of interest" description="Disordered" evidence="1">
    <location>
        <begin position="1"/>
        <end position="29"/>
    </location>
</feature>
<accession>A0ABS0J5Q8</accession>
<sequence>GATASGGASATRGASGADRNRRRAEATYQGRQDEVLQDILRDPFARRVFEDIYSQIRRDGGGLAARPPKKRKLSLEWGGKALTLDLTHGIGGAVKGWLRRQIDDEQTVYLPALSIVPGARLRLQVTQGLSGEVRTVEVTLPPDYVVGRPIRLKGLGKRIGPWQGDLYLRILAKTA</sequence>
<dbReference type="Proteomes" id="UP001194469">
    <property type="component" value="Unassembled WGS sequence"/>
</dbReference>
<evidence type="ECO:0000313" key="3">
    <source>
        <dbReference type="Proteomes" id="UP001194469"/>
    </source>
</evidence>
<gene>
    <name evidence="2" type="ORF">FVW20_12195</name>
</gene>
<name>A0ABS0J5Q8_9BACT</name>